<dbReference type="GO" id="GO:0043565">
    <property type="term" value="F:sequence-specific DNA binding"/>
    <property type="evidence" value="ECO:0007669"/>
    <property type="project" value="InterPro"/>
</dbReference>
<dbReference type="InterPro" id="IPR018060">
    <property type="entry name" value="HTH_AraC"/>
</dbReference>
<proteinExistence type="predicted"/>
<dbReference type="InterPro" id="IPR009057">
    <property type="entry name" value="Homeodomain-like_sf"/>
</dbReference>
<dbReference type="GO" id="GO:0003700">
    <property type="term" value="F:DNA-binding transcription factor activity"/>
    <property type="evidence" value="ECO:0007669"/>
    <property type="project" value="InterPro"/>
</dbReference>
<keyword evidence="6" id="KW-1185">Reference proteome</keyword>
<dbReference type="KEGG" id="sfer:NCTC12278_00994"/>
<keyword evidence="1" id="KW-0805">Transcription regulation</keyword>
<dbReference type="STRING" id="1123303.GCA_000372425_00522"/>
<evidence type="ECO:0000259" key="4">
    <source>
        <dbReference type="PROSITE" id="PS01124"/>
    </source>
</evidence>
<keyword evidence="3" id="KW-0804">Transcription</keyword>
<sequence>MKDFLTDENFKHKIDFDNQLLPYKIYETHIINRLPDTLFHWHPEVEISYIVEGTAQYHIDYDYFNSQSGDIILIRPNGMHSIHPIDDHYQHSKSLLFHLDMVGYSLLDQISLHYLQPLQNSGFKLVPCIKPGMSGYQEIKDCLFSIFEMYEKQGRHWELLLKAKLQEFIYLLYFHQYVMRKHSDDMYRKNEKIRELIDYIHHHYQEELTIEHLAQRIGYSKTHFMTVFKQHTGTSCTEFIIQYRLSKACDLLANSIKPILEIATEVGFNNLSNFNRQFKTYYKITPSHYRKQFRKTAQFPLNS</sequence>
<dbReference type="PROSITE" id="PS01124">
    <property type="entry name" value="HTH_ARAC_FAMILY_2"/>
    <property type="match status" value="1"/>
</dbReference>
<evidence type="ECO:0000256" key="3">
    <source>
        <dbReference type="ARBA" id="ARBA00023163"/>
    </source>
</evidence>
<protein>
    <submittedName>
        <fullName evidence="5">Transcriptional regulator</fullName>
    </submittedName>
</protein>
<dbReference type="Gene3D" id="2.60.120.10">
    <property type="entry name" value="Jelly Rolls"/>
    <property type="match status" value="1"/>
</dbReference>
<dbReference type="InterPro" id="IPR018062">
    <property type="entry name" value="HTH_AraC-typ_CS"/>
</dbReference>
<dbReference type="InterPro" id="IPR003313">
    <property type="entry name" value="AraC-bd"/>
</dbReference>
<evidence type="ECO:0000256" key="2">
    <source>
        <dbReference type="ARBA" id="ARBA00023125"/>
    </source>
</evidence>
<dbReference type="Proteomes" id="UP000249495">
    <property type="component" value="Chromosome 1"/>
</dbReference>
<dbReference type="CDD" id="cd02208">
    <property type="entry name" value="cupin_RmlC-like"/>
    <property type="match status" value="1"/>
</dbReference>
<reference evidence="5 6" key="1">
    <citation type="submission" date="2018-06" db="EMBL/GenBank/DDBJ databases">
        <authorList>
            <consortium name="Pathogen Informatics"/>
            <person name="Doyle S."/>
        </authorList>
    </citation>
    <scope>NUCLEOTIDE SEQUENCE [LARGE SCALE GENOMIC DNA]</scope>
    <source>
        <strain evidence="5 6">NCTC12278</strain>
    </source>
</reference>
<dbReference type="PRINTS" id="PR00032">
    <property type="entry name" value="HTHARAC"/>
</dbReference>
<dbReference type="PANTHER" id="PTHR43280">
    <property type="entry name" value="ARAC-FAMILY TRANSCRIPTIONAL REGULATOR"/>
    <property type="match status" value="1"/>
</dbReference>
<dbReference type="SUPFAM" id="SSF46689">
    <property type="entry name" value="Homeodomain-like"/>
    <property type="match status" value="2"/>
</dbReference>
<dbReference type="AlphaFoldDB" id="A0A2X3VRS2"/>
<dbReference type="Pfam" id="PF02311">
    <property type="entry name" value="AraC_binding"/>
    <property type="match status" value="1"/>
</dbReference>
<dbReference type="EMBL" id="LS483343">
    <property type="protein sequence ID" value="SQF40425.1"/>
    <property type="molecule type" value="Genomic_DNA"/>
</dbReference>
<feature type="domain" description="HTH araC/xylS-type" evidence="4">
    <location>
        <begin position="194"/>
        <end position="292"/>
    </location>
</feature>
<accession>A0A2X3VRS2</accession>
<dbReference type="SUPFAM" id="SSF51215">
    <property type="entry name" value="Regulatory protein AraC"/>
    <property type="match status" value="1"/>
</dbReference>
<dbReference type="PANTHER" id="PTHR43280:SF27">
    <property type="entry name" value="TRANSCRIPTIONAL REGULATOR MTLR"/>
    <property type="match status" value="1"/>
</dbReference>
<evidence type="ECO:0000256" key="1">
    <source>
        <dbReference type="ARBA" id="ARBA00023015"/>
    </source>
</evidence>
<dbReference type="InterPro" id="IPR037923">
    <property type="entry name" value="HTH-like"/>
</dbReference>
<dbReference type="PROSITE" id="PS00041">
    <property type="entry name" value="HTH_ARAC_FAMILY_1"/>
    <property type="match status" value="1"/>
</dbReference>
<dbReference type="OrthoDB" id="9799319at2"/>
<dbReference type="RefSeq" id="WP_018029851.1">
    <property type="nucleotide sequence ID" value="NZ_LS483343.1"/>
</dbReference>
<dbReference type="InterPro" id="IPR020449">
    <property type="entry name" value="Tscrpt_reg_AraC-type_HTH"/>
</dbReference>
<organism evidence="5 6">
    <name type="scientific">Streptococcus ferus</name>
    <dbReference type="NCBI Taxonomy" id="1345"/>
    <lineage>
        <taxon>Bacteria</taxon>
        <taxon>Bacillati</taxon>
        <taxon>Bacillota</taxon>
        <taxon>Bacilli</taxon>
        <taxon>Lactobacillales</taxon>
        <taxon>Streptococcaceae</taxon>
        <taxon>Streptococcus</taxon>
    </lineage>
</organism>
<evidence type="ECO:0000313" key="6">
    <source>
        <dbReference type="Proteomes" id="UP000249495"/>
    </source>
</evidence>
<gene>
    <name evidence="5" type="primary">bglC</name>
    <name evidence="5" type="ORF">NCTC12278_00994</name>
</gene>
<keyword evidence="2" id="KW-0238">DNA-binding</keyword>
<dbReference type="Gene3D" id="1.10.10.60">
    <property type="entry name" value="Homeodomain-like"/>
    <property type="match status" value="2"/>
</dbReference>
<evidence type="ECO:0000313" key="5">
    <source>
        <dbReference type="EMBL" id="SQF40425.1"/>
    </source>
</evidence>
<dbReference type="SMART" id="SM00342">
    <property type="entry name" value="HTH_ARAC"/>
    <property type="match status" value="1"/>
</dbReference>
<name>A0A2X3VRS2_9STRE</name>
<dbReference type="Pfam" id="PF12833">
    <property type="entry name" value="HTH_18"/>
    <property type="match status" value="1"/>
</dbReference>
<dbReference type="InterPro" id="IPR014710">
    <property type="entry name" value="RmlC-like_jellyroll"/>
</dbReference>